<keyword evidence="4" id="KW-0233">DNA recombination</keyword>
<evidence type="ECO:0000256" key="4">
    <source>
        <dbReference type="ARBA" id="ARBA00023172"/>
    </source>
</evidence>
<name>A0A1F5EB10_9BACT</name>
<dbReference type="PANTHER" id="PTHR30563">
    <property type="entry name" value="DNA RECOMBINATION PROTEIN RMUC"/>
    <property type="match status" value="1"/>
</dbReference>
<reference evidence="8 9" key="1">
    <citation type="journal article" date="2016" name="Nat. Commun.">
        <title>Thousands of microbial genomes shed light on interconnected biogeochemical processes in an aquifer system.</title>
        <authorList>
            <person name="Anantharaman K."/>
            <person name="Brown C.T."/>
            <person name="Hug L.A."/>
            <person name="Sharon I."/>
            <person name="Castelle C.J."/>
            <person name="Probst A.J."/>
            <person name="Thomas B.C."/>
            <person name="Singh A."/>
            <person name="Wilkins M.J."/>
            <person name="Karaoz U."/>
            <person name="Brodie E.L."/>
            <person name="Williams K.H."/>
            <person name="Hubbard S.S."/>
            <person name="Banfield J.F."/>
        </authorList>
    </citation>
    <scope>NUCLEOTIDE SEQUENCE [LARGE SCALE GENOMIC DNA]</scope>
</reference>
<dbReference type="Proteomes" id="UP000177481">
    <property type="component" value="Unassembled WGS sequence"/>
</dbReference>
<evidence type="ECO:0000256" key="3">
    <source>
        <dbReference type="ARBA" id="ARBA00023054"/>
    </source>
</evidence>
<keyword evidence="7" id="KW-0472">Membrane</keyword>
<dbReference type="GO" id="GO:0006310">
    <property type="term" value="P:DNA recombination"/>
    <property type="evidence" value="ECO:0007669"/>
    <property type="project" value="UniProtKB-KW"/>
</dbReference>
<proteinExistence type="inferred from homology"/>
<feature type="coiled-coil region" evidence="5">
    <location>
        <begin position="66"/>
        <end position="111"/>
    </location>
</feature>
<sequence length="374" mass="42822">MNNTVYFGIGILIGAAISFFIVSRRGGDLKSASEHLVMLAREKLDGDKKEIAVDLAGKKDAIKTLVDEIRVQLKETDRNIRKSEEDRISNFSELKKELETHKQLASELRGSTDQLKNILSNNQMRGAFGERIAEDLLKMAGFVINQDYFVQDNSGEGRPDFTIILPDKTKVNIDVKFPYQNLQKYVEASDKEEKKRHFDQFQRDVRDKIKQIATRDYINPDDNTVDFAVAFIPNEMIFSYIYEQSNNIWEEAMRQKVVLAGPYSFVALLRLVKQAHSNFRMQSNIHQIIGLVQKFRAEYDKFSESLDTLGDRLDSTSKQFQVVSSTRARQLGRVMDQIDSRGVLEENAETFNRSEAKGDSQKLDSGEKPNLLET</sequence>
<evidence type="ECO:0000256" key="2">
    <source>
        <dbReference type="ARBA" id="ARBA00009840"/>
    </source>
</evidence>
<evidence type="ECO:0000313" key="9">
    <source>
        <dbReference type="Proteomes" id="UP000177481"/>
    </source>
</evidence>
<feature type="region of interest" description="Disordered" evidence="6">
    <location>
        <begin position="346"/>
        <end position="374"/>
    </location>
</feature>
<feature type="compositionally biased region" description="Basic and acidic residues" evidence="6">
    <location>
        <begin position="352"/>
        <end position="367"/>
    </location>
</feature>
<comment type="function">
    <text evidence="1">Involved in DNA recombination.</text>
</comment>
<evidence type="ECO:0000256" key="6">
    <source>
        <dbReference type="SAM" id="MobiDB-lite"/>
    </source>
</evidence>
<dbReference type="EMBL" id="MEZX01000002">
    <property type="protein sequence ID" value="OGD64466.1"/>
    <property type="molecule type" value="Genomic_DNA"/>
</dbReference>
<comment type="similarity">
    <text evidence="2">Belongs to the RmuC family.</text>
</comment>
<evidence type="ECO:0000256" key="1">
    <source>
        <dbReference type="ARBA" id="ARBA00003416"/>
    </source>
</evidence>
<organism evidence="8 9">
    <name type="scientific">Candidatus Berkelbacteria bacterium RIFCSPLOWO2_01_FULL_50_28</name>
    <dbReference type="NCBI Taxonomy" id="1797471"/>
    <lineage>
        <taxon>Bacteria</taxon>
        <taxon>Candidatus Berkelbacteria</taxon>
    </lineage>
</organism>
<dbReference type="Pfam" id="PF02646">
    <property type="entry name" value="RmuC"/>
    <property type="match status" value="1"/>
</dbReference>
<evidence type="ECO:0000256" key="7">
    <source>
        <dbReference type="SAM" id="Phobius"/>
    </source>
</evidence>
<dbReference type="InterPro" id="IPR003798">
    <property type="entry name" value="DNA_recombination_RmuC"/>
</dbReference>
<keyword evidence="3 5" id="KW-0175">Coiled coil</keyword>
<feature type="transmembrane region" description="Helical" evidence="7">
    <location>
        <begin position="6"/>
        <end position="23"/>
    </location>
</feature>
<keyword evidence="7" id="KW-1133">Transmembrane helix</keyword>
<dbReference type="STRING" id="1797471.A3A71_00165"/>
<comment type="caution">
    <text evidence="8">The sequence shown here is derived from an EMBL/GenBank/DDBJ whole genome shotgun (WGS) entry which is preliminary data.</text>
</comment>
<evidence type="ECO:0008006" key="10">
    <source>
        <dbReference type="Google" id="ProtNLM"/>
    </source>
</evidence>
<accession>A0A1F5EB10</accession>
<dbReference type="PANTHER" id="PTHR30563:SF0">
    <property type="entry name" value="DNA RECOMBINATION PROTEIN RMUC"/>
    <property type="match status" value="1"/>
</dbReference>
<keyword evidence="7" id="KW-0812">Transmembrane</keyword>
<dbReference type="AlphaFoldDB" id="A0A1F5EB10"/>
<evidence type="ECO:0000313" key="8">
    <source>
        <dbReference type="EMBL" id="OGD64466.1"/>
    </source>
</evidence>
<evidence type="ECO:0000256" key="5">
    <source>
        <dbReference type="SAM" id="Coils"/>
    </source>
</evidence>
<gene>
    <name evidence="8" type="ORF">A3A71_00165</name>
</gene>
<protein>
    <recommendedName>
        <fullName evidence="10">Recombinase RmuC</fullName>
    </recommendedName>
</protein>